<dbReference type="PANTHER" id="PTHR11161">
    <property type="entry name" value="O-ACYLTRANSFERASE"/>
    <property type="match status" value="1"/>
</dbReference>
<dbReference type="GO" id="GO:0016747">
    <property type="term" value="F:acyltransferase activity, transferring groups other than amino-acyl groups"/>
    <property type="evidence" value="ECO:0007669"/>
    <property type="project" value="InterPro"/>
</dbReference>
<proteinExistence type="predicted"/>
<dbReference type="WBParaSite" id="GPUH_0002600401-mRNA-1">
    <property type="protein sequence ID" value="GPUH_0002600401-mRNA-1"/>
    <property type="gene ID" value="GPUH_0002600401"/>
</dbReference>
<evidence type="ECO:0000259" key="3">
    <source>
        <dbReference type="Pfam" id="PF01757"/>
    </source>
</evidence>
<dbReference type="PANTHER" id="PTHR11161:SF70">
    <property type="entry name" value="ACYLTRANSFERASE 3 DOMAIN-CONTAINING PROTEIN"/>
    <property type="match status" value="1"/>
</dbReference>
<keyword evidence="1" id="KW-0812">Transmembrane</keyword>
<dbReference type="InterPro" id="IPR052728">
    <property type="entry name" value="O2_lipid_transport_reg"/>
</dbReference>
<dbReference type="InterPro" id="IPR002656">
    <property type="entry name" value="Acyl_transf_3_dom"/>
</dbReference>
<organism evidence="4">
    <name type="scientific">Gongylonema pulchrum</name>
    <dbReference type="NCBI Taxonomy" id="637853"/>
    <lineage>
        <taxon>Eukaryota</taxon>
        <taxon>Metazoa</taxon>
        <taxon>Ecdysozoa</taxon>
        <taxon>Nematoda</taxon>
        <taxon>Chromadorea</taxon>
        <taxon>Rhabditida</taxon>
        <taxon>Spirurina</taxon>
        <taxon>Spiruromorpha</taxon>
        <taxon>Spiruroidea</taxon>
        <taxon>Gongylonematidae</taxon>
        <taxon>Gongylonema</taxon>
    </lineage>
</organism>
<keyword evidence="1" id="KW-0472">Membrane</keyword>
<sequence length="236" mass="28076">LKFLSLVWVIVGHSFAWIQVSYVENVEEYRADLSNSFFSTLITNHTLSVANFFLISATLTSYTWFNKTRKCFRACIRIIHQYNLEKPTWYSCSYWLRFYRHRLIRLWPAYLYSLSVLTFRSSTAMYHSIWSAGDPYVQCIPHWWQNILFINIFGGNECLGWTWYISVEFIFFAFSPIFLLLLRDKTMYGYVLSFTVIITSSVIVGLQLYVNNYPASPLPWTRTVNYDPSFYKVRFP</sequence>
<dbReference type="AlphaFoldDB" id="A0A183EYD3"/>
<dbReference type="Pfam" id="PF01757">
    <property type="entry name" value="Acyl_transf_3"/>
    <property type="match status" value="1"/>
</dbReference>
<keyword evidence="1" id="KW-1133">Transmembrane helix</keyword>
<reference evidence="4" key="1">
    <citation type="submission" date="2016-06" db="UniProtKB">
        <authorList>
            <consortium name="WormBaseParasite"/>
        </authorList>
    </citation>
    <scope>IDENTIFICATION</scope>
</reference>
<feature type="transmembrane region" description="Helical" evidence="1">
    <location>
        <begin position="40"/>
        <end position="65"/>
    </location>
</feature>
<feature type="transmembrane region" description="Helical" evidence="1">
    <location>
        <begin position="106"/>
        <end position="126"/>
    </location>
</feature>
<keyword evidence="2" id="KW-0732">Signal</keyword>
<feature type="transmembrane region" description="Helical" evidence="1">
    <location>
        <begin position="189"/>
        <end position="210"/>
    </location>
</feature>
<accession>A0A183EYD3</accession>
<evidence type="ECO:0000313" key="4">
    <source>
        <dbReference type="WBParaSite" id="GPUH_0002600401-mRNA-1"/>
    </source>
</evidence>
<protein>
    <submittedName>
        <fullName evidence="4">Acyl_transf_3 domain-containing protein</fullName>
    </submittedName>
</protein>
<evidence type="ECO:0000256" key="1">
    <source>
        <dbReference type="SAM" id="Phobius"/>
    </source>
</evidence>
<name>A0A183EYD3_9BILA</name>
<feature type="transmembrane region" description="Helical" evidence="1">
    <location>
        <begin position="161"/>
        <end position="182"/>
    </location>
</feature>
<feature type="signal peptide" evidence="2">
    <location>
        <begin position="1"/>
        <end position="16"/>
    </location>
</feature>
<feature type="chain" id="PRO_5008148921" evidence="2">
    <location>
        <begin position="17"/>
        <end position="236"/>
    </location>
</feature>
<feature type="domain" description="Acyltransferase 3" evidence="3">
    <location>
        <begin position="1"/>
        <end position="214"/>
    </location>
</feature>
<evidence type="ECO:0000256" key="2">
    <source>
        <dbReference type="SAM" id="SignalP"/>
    </source>
</evidence>